<reference evidence="3" key="1">
    <citation type="submission" date="2015-11" db="EMBL/GenBank/DDBJ databases">
        <authorList>
            <person name="Varghese N."/>
        </authorList>
    </citation>
    <scope>NUCLEOTIDE SEQUENCE [LARGE SCALE GENOMIC DNA]</scope>
</reference>
<evidence type="ECO:0000256" key="1">
    <source>
        <dbReference type="SAM" id="Phobius"/>
    </source>
</evidence>
<dbReference type="InterPro" id="IPR000462">
    <property type="entry name" value="CDP-OH_P_trans"/>
</dbReference>
<dbReference type="AlphaFoldDB" id="A0A0S4MWG4"/>
<dbReference type="STRING" id="1643428.GCA_001442855_00428"/>
<dbReference type="GO" id="GO:0008654">
    <property type="term" value="P:phospholipid biosynthetic process"/>
    <property type="evidence" value="ECO:0007669"/>
    <property type="project" value="InterPro"/>
</dbReference>
<feature type="transmembrane region" description="Helical" evidence="1">
    <location>
        <begin position="78"/>
        <end position="111"/>
    </location>
</feature>
<dbReference type="InterPro" id="IPR043130">
    <property type="entry name" value="CDP-OH_PTrfase_TM_dom"/>
</dbReference>
<feature type="transmembrane region" description="Helical" evidence="1">
    <location>
        <begin position="142"/>
        <end position="160"/>
    </location>
</feature>
<evidence type="ECO:0000313" key="3">
    <source>
        <dbReference type="Proteomes" id="UP000320623"/>
    </source>
</evidence>
<organism evidence="2 3">
    <name type="scientific">Candidatus Thermokryptus mobilis</name>
    <dbReference type="NCBI Taxonomy" id="1643428"/>
    <lineage>
        <taxon>Bacteria</taxon>
        <taxon>Pseudomonadati</taxon>
        <taxon>Candidatus Kryptoniota</taxon>
        <taxon>Candidatus Thermokryptus</taxon>
    </lineage>
</organism>
<dbReference type="Proteomes" id="UP000320623">
    <property type="component" value="Unassembled WGS sequence"/>
</dbReference>
<keyword evidence="1" id="KW-0812">Transmembrane</keyword>
<dbReference type="OrthoDB" id="9791625at2"/>
<dbReference type="GO" id="GO:0016780">
    <property type="term" value="F:phosphotransferase activity, for other substituted phosphate groups"/>
    <property type="evidence" value="ECO:0007669"/>
    <property type="project" value="InterPro"/>
</dbReference>
<keyword evidence="1" id="KW-0472">Membrane</keyword>
<protein>
    <recommendedName>
        <fullName evidence="4">CDP-diacylglycerol--glycerol-3-phosphate 3-phosphatidyltransferase</fullName>
    </recommendedName>
</protein>
<dbReference type="GO" id="GO:0016020">
    <property type="term" value="C:membrane"/>
    <property type="evidence" value="ECO:0007669"/>
    <property type="project" value="InterPro"/>
</dbReference>
<evidence type="ECO:0000313" key="2">
    <source>
        <dbReference type="EMBL" id="CUU02161.1"/>
    </source>
</evidence>
<keyword evidence="3" id="KW-1185">Reference proteome</keyword>
<dbReference type="RefSeq" id="WP_140944238.1">
    <property type="nucleotide sequence ID" value="NZ_FAOO01000002.1"/>
</dbReference>
<sequence>MKVAISLKLVADILTTIRFFTGLYIIRFATLDVPESVASASLLLWLAWVTDLIDGPISRLDPRKTQSWIGKHDLTADVTVAFGCWLFMTFSGFVSTFVGVGYLLLSVFLLWYFKSEHLAWGLQAPPYAGMIWIALTKSPTHGFLLVAWIIFVVLVTWPRFPKYTLPEFLNGMKALFKSR</sequence>
<dbReference type="Pfam" id="PF01066">
    <property type="entry name" value="CDP-OH_P_transf"/>
    <property type="match status" value="1"/>
</dbReference>
<evidence type="ECO:0008006" key="4">
    <source>
        <dbReference type="Google" id="ProtNLM"/>
    </source>
</evidence>
<name>A0A0S4MWG4_9BACT</name>
<accession>A0A0S4MWG4</accession>
<proteinExistence type="predicted"/>
<keyword evidence="1" id="KW-1133">Transmembrane helix</keyword>
<dbReference type="EMBL" id="FAOO01000002">
    <property type="protein sequence ID" value="CUU02161.1"/>
    <property type="molecule type" value="Genomic_DNA"/>
</dbReference>
<gene>
    <name evidence="2" type="ORF">JGI1_00441</name>
</gene>
<dbReference type="Gene3D" id="1.20.120.1760">
    <property type="match status" value="1"/>
</dbReference>